<reference evidence="3" key="2">
    <citation type="submission" date="2020-05" db="UniProtKB">
        <authorList>
            <consortium name="EnsemblMetazoa"/>
        </authorList>
    </citation>
    <scope>IDENTIFICATION</scope>
    <source>
        <strain evidence="3">wikel</strain>
    </source>
</reference>
<feature type="region of interest" description="Disordered" evidence="1">
    <location>
        <begin position="1"/>
        <end position="22"/>
    </location>
</feature>
<dbReference type="EMBL" id="ABJB010123543">
    <property type="status" value="NOT_ANNOTATED_CDS"/>
    <property type="molecule type" value="Genomic_DNA"/>
</dbReference>
<dbReference type="InParanoid" id="B7Q5T3"/>
<dbReference type="AlphaFoldDB" id="B7Q5T3"/>
<evidence type="ECO:0000313" key="3">
    <source>
        <dbReference type="EnsemblMetazoa" id="ISCW020992-PA"/>
    </source>
</evidence>
<dbReference type="Proteomes" id="UP000001555">
    <property type="component" value="Unassembled WGS sequence"/>
</dbReference>
<protein>
    <submittedName>
        <fullName evidence="2 3">Uncharacterized protein</fullName>
    </submittedName>
</protein>
<evidence type="ECO:0000313" key="2">
    <source>
        <dbReference type="EMBL" id="EEC14205.1"/>
    </source>
</evidence>
<dbReference type="VEuPathDB" id="VectorBase:ISCW020992"/>
<reference evidence="2 4" key="1">
    <citation type="submission" date="2008-03" db="EMBL/GenBank/DDBJ databases">
        <title>Annotation of Ixodes scapularis.</title>
        <authorList>
            <consortium name="Ixodes scapularis Genome Project Consortium"/>
            <person name="Caler E."/>
            <person name="Hannick L.I."/>
            <person name="Bidwell S."/>
            <person name="Joardar V."/>
            <person name="Thiagarajan M."/>
            <person name="Amedeo P."/>
            <person name="Galinsky K.J."/>
            <person name="Schobel S."/>
            <person name="Inman J."/>
            <person name="Hostetler J."/>
            <person name="Miller J."/>
            <person name="Hammond M."/>
            <person name="Megy K."/>
            <person name="Lawson D."/>
            <person name="Kodira C."/>
            <person name="Sutton G."/>
            <person name="Meyer J."/>
            <person name="Hill C.A."/>
            <person name="Birren B."/>
            <person name="Nene V."/>
            <person name="Collins F."/>
            <person name="Alarcon-Chaidez F."/>
            <person name="Wikel S."/>
            <person name="Strausberg R."/>
        </authorList>
    </citation>
    <scope>NUCLEOTIDE SEQUENCE [LARGE SCALE GENOMIC DNA]</scope>
    <source>
        <strain evidence="4">Wikel</strain>
        <strain evidence="2">Wikel colony</strain>
    </source>
</reference>
<name>B7Q5T3_IXOSC</name>
<dbReference type="VEuPathDB" id="VectorBase:ISCI020992"/>
<proteinExistence type="predicted"/>
<dbReference type="HOGENOM" id="CLU_2888265_0_0_1"/>
<dbReference type="EMBL" id="DS863226">
    <property type="protein sequence ID" value="EEC14205.1"/>
    <property type="molecule type" value="Genomic_DNA"/>
</dbReference>
<dbReference type="PaxDb" id="6945-B7Q5T3"/>
<accession>B7Q5T3</accession>
<sequence>MSTLAESGLLPRNGAGEGASSSARVMCAVVQGQGPGPRGPAREFSISACGRARPREARAARIR</sequence>
<organism>
    <name type="scientific">Ixodes scapularis</name>
    <name type="common">Black-legged tick</name>
    <name type="synonym">Deer tick</name>
    <dbReference type="NCBI Taxonomy" id="6945"/>
    <lineage>
        <taxon>Eukaryota</taxon>
        <taxon>Metazoa</taxon>
        <taxon>Ecdysozoa</taxon>
        <taxon>Arthropoda</taxon>
        <taxon>Chelicerata</taxon>
        <taxon>Arachnida</taxon>
        <taxon>Acari</taxon>
        <taxon>Parasitiformes</taxon>
        <taxon>Ixodida</taxon>
        <taxon>Ixodoidea</taxon>
        <taxon>Ixodidae</taxon>
        <taxon>Ixodinae</taxon>
        <taxon>Ixodes</taxon>
    </lineage>
</organism>
<evidence type="ECO:0000256" key="1">
    <source>
        <dbReference type="SAM" id="MobiDB-lite"/>
    </source>
</evidence>
<dbReference type="EnsemblMetazoa" id="ISCW020992-RA">
    <property type="protein sequence ID" value="ISCW020992-PA"/>
    <property type="gene ID" value="ISCW020992"/>
</dbReference>
<keyword evidence="4" id="KW-1185">Reference proteome</keyword>
<evidence type="ECO:0000313" key="4">
    <source>
        <dbReference type="Proteomes" id="UP000001555"/>
    </source>
</evidence>
<gene>
    <name evidence="2" type="ORF">IscW_ISCW020992</name>
</gene>